<dbReference type="Proteomes" id="UP000499080">
    <property type="component" value="Unassembled WGS sequence"/>
</dbReference>
<proteinExistence type="predicted"/>
<gene>
    <name evidence="2" type="ORF">AVEN_275369_1</name>
</gene>
<sequence>MEDKNKENKNSNETEEKTTPPAAKNQSTENEVTENLNDTSDSDEETPGPTASNGNGSVFVNLQNVHVSGEEIGDIAAVWADRLSNVLQLLVSQQGSNMSRGTQVNRKDKPEWSNHFTRDHKK</sequence>
<evidence type="ECO:0000256" key="1">
    <source>
        <dbReference type="SAM" id="MobiDB-lite"/>
    </source>
</evidence>
<protein>
    <submittedName>
        <fullName evidence="2">Uncharacterized protein</fullName>
    </submittedName>
</protein>
<reference evidence="2 3" key="1">
    <citation type="journal article" date="2019" name="Sci. Rep.">
        <title>Orb-weaving spider Araneus ventricosus genome elucidates the spidroin gene catalogue.</title>
        <authorList>
            <person name="Kono N."/>
            <person name="Nakamura H."/>
            <person name="Ohtoshi R."/>
            <person name="Moran D.A.P."/>
            <person name="Shinohara A."/>
            <person name="Yoshida Y."/>
            <person name="Fujiwara M."/>
            <person name="Mori M."/>
            <person name="Tomita M."/>
            <person name="Arakawa K."/>
        </authorList>
    </citation>
    <scope>NUCLEOTIDE SEQUENCE [LARGE SCALE GENOMIC DNA]</scope>
</reference>
<feature type="compositionally biased region" description="Basic and acidic residues" evidence="1">
    <location>
        <begin position="1"/>
        <end position="18"/>
    </location>
</feature>
<feature type="compositionally biased region" description="Polar residues" evidence="1">
    <location>
        <begin position="24"/>
        <end position="39"/>
    </location>
</feature>
<feature type="region of interest" description="Disordered" evidence="1">
    <location>
        <begin position="1"/>
        <end position="57"/>
    </location>
</feature>
<keyword evidence="3" id="KW-1185">Reference proteome</keyword>
<dbReference type="EMBL" id="BGPR01029360">
    <property type="protein sequence ID" value="GBO01094.1"/>
    <property type="molecule type" value="Genomic_DNA"/>
</dbReference>
<evidence type="ECO:0000313" key="2">
    <source>
        <dbReference type="EMBL" id="GBO01094.1"/>
    </source>
</evidence>
<evidence type="ECO:0000313" key="3">
    <source>
        <dbReference type="Proteomes" id="UP000499080"/>
    </source>
</evidence>
<accession>A0A4Y2TMY6</accession>
<comment type="caution">
    <text evidence="2">The sequence shown here is derived from an EMBL/GenBank/DDBJ whole genome shotgun (WGS) entry which is preliminary data.</text>
</comment>
<name>A0A4Y2TMY6_ARAVE</name>
<dbReference type="AlphaFoldDB" id="A0A4Y2TMY6"/>
<organism evidence="2 3">
    <name type="scientific">Araneus ventricosus</name>
    <name type="common">Orbweaver spider</name>
    <name type="synonym">Epeira ventricosa</name>
    <dbReference type="NCBI Taxonomy" id="182803"/>
    <lineage>
        <taxon>Eukaryota</taxon>
        <taxon>Metazoa</taxon>
        <taxon>Ecdysozoa</taxon>
        <taxon>Arthropoda</taxon>
        <taxon>Chelicerata</taxon>
        <taxon>Arachnida</taxon>
        <taxon>Araneae</taxon>
        <taxon>Araneomorphae</taxon>
        <taxon>Entelegynae</taxon>
        <taxon>Araneoidea</taxon>
        <taxon>Araneidae</taxon>
        <taxon>Araneus</taxon>
    </lineage>
</organism>
<feature type="region of interest" description="Disordered" evidence="1">
    <location>
        <begin position="93"/>
        <end position="122"/>
    </location>
</feature>